<dbReference type="EMBL" id="PZJX01000030">
    <property type="protein sequence ID" value="PTE09061.1"/>
    <property type="molecule type" value="Genomic_DNA"/>
</dbReference>
<gene>
    <name evidence="2" type="ORF">C9427_17925</name>
</gene>
<protein>
    <submittedName>
        <fullName evidence="2">Uncharacterized protein</fullName>
    </submittedName>
</protein>
<keyword evidence="3" id="KW-1185">Reference proteome</keyword>
<sequence length="64" mass="6895">MSRKSAPRFCANDMPQNKNLKRVARVRSNATRFKLAGGAGQRSIAATSRSIRRNPSACEGTMGG</sequence>
<reference evidence="2 3" key="1">
    <citation type="submission" date="2018-03" db="EMBL/GenBank/DDBJ databases">
        <title>Genome sequence of the symbiotic type strain Mesorhizobium helmanticense CSLC115NT isolated from Lotus corniculatus nodules.</title>
        <authorList>
            <person name="Sannazzaro A.I."/>
            <person name="Torres Tejerizo G.A."/>
            <person name="Dip D."/>
            <person name="Caballero M."/>
            <person name="Pistorio M."/>
            <person name="Estrella M.J."/>
        </authorList>
    </citation>
    <scope>NUCLEOTIDE SEQUENCE [LARGE SCALE GENOMIC DNA]</scope>
    <source>
        <strain evidence="2 3">CSLC115N</strain>
    </source>
</reference>
<evidence type="ECO:0000313" key="3">
    <source>
        <dbReference type="Proteomes" id="UP000240259"/>
    </source>
</evidence>
<comment type="caution">
    <text evidence="2">The sequence shown here is derived from an EMBL/GenBank/DDBJ whole genome shotgun (WGS) entry which is preliminary data.</text>
</comment>
<dbReference type="AlphaFoldDB" id="A0A2T4ITT6"/>
<proteinExistence type="predicted"/>
<evidence type="ECO:0000313" key="2">
    <source>
        <dbReference type="EMBL" id="PTE09061.1"/>
    </source>
</evidence>
<feature type="region of interest" description="Disordered" evidence="1">
    <location>
        <begin position="44"/>
        <end position="64"/>
    </location>
</feature>
<dbReference type="OrthoDB" id="8101276at2"/>
<dbReference type="Proteomes" id="UP000240259">
    <property type="component" value="Unassembled WGS sequence"/>
</dbReference>
<evidence type="ECO:0000256" key="1">
    <source>
        <dbReference type="SAM" id="MobiDB-lite"/>
    </source>
</evidence>
<name>A0A2T4ITT6_9HYPH</name>
<accession>A0A2T4ITT6</accession>
<organism evidence="2 3">
    <name type="scientific">Mesorhizobium helmanticense</name>
    <dbReference type="NCBI Taxonomy" id="1776423"/>
    <lineage>
        <taxon>Bacteria</taxon>
        <taxon>Pseudomonadati</taxon>
        <taxon>Pseudomonadota</taxon>
        <taxon>Alphaproteobacteria</taxon>
        <taxon>Hyphomicrobiales</taxon>
        <taxon>Phyllobacteriaceae</taxon>
        <taxon>Mesorhizobium</taxon>
    </lineage>
</organism>